<evidence type="ECO:0000256" key="1">
    <source>
        <dbReference type="ARBA" id="ARBA00004173"/>
    </source>
</evidence>
<name>A0A565AS90_9BRAS</name>
<dbReference type="InterPro" id="IPR011990">
    <property type="entry name" value="TPR-like_helical_dom_sf"/>
</dbReference>
<feature type="compositionally biased region" description="Acidic residues" evidence="7">
    <location>
        <begin position="98"/>
        <end position="110"/>
    </location>
</feature>
<comment type="subcellular location">
    <subcellularLocation>
        <location evidence="1">Mitochondrion</location>
    </subcellularLocation>
</comment>
<protein>
    <recommendedName>
        <fullName evidence="10">Pentacotripeptide-repeat region of PRORP domain-containing protein</fullName>
    </recommendedName>
</protein>
<evidence type="ECO:0000313" key="8">
    <source>
        <dbReference type="EMBL" id="VVA91444.1"/>
    </source>
</evidence>
<dbReference type="GO" id="GO:0003729">
    <property type="term" value="F:mRNA binding"/>
    <property type="evidence" value="ECO:0007669"/>
    <property type="project" value="UniProtKB-ARBA"/>
</dbReference>
<dbReference type="Gene3D" id="1.25.40.10">
    <property type="entry name" value="Tetratricopeptide repeat domain"/>
    <property type="match status" value="2"/>
</dbReference>
<dbReference type="InterPro" id="IPR002885">
    <property type="entry name" value="PPR_rpt"/>
</dbReference>
<dbReference type="GO" id="GO:0005739">
    <property type="term" value="C:mitochondrion"/>
    <property type="evidence" value="ECO:0007669"/>
    <property type="project" value="UniProtKB-SubCell"/>
</dbReference>
<keyword evidence="4" id="KW-0809">Transit peptide</keyword>
<feature type="region of interest" description="Disordered" evidence="7">
    <location>
        <begin position="64"/>
        <end position="111"/>
    </location>
</feature>
<dbReference type="EMBL" id="CABITT030000001">
    <property type="protein sequence ID" value="VVA91444.1"/>
    <property type="molecule type" value="Genomic_DNA"/>
</dbReference>
<evidence type="ECO:0000256" key="5">
    <source>
        <dbReference type="ARBA" id="ARBA00023128"/>
    </source>
</evidence>
<dbReference type="SUPFAM" id="SSF48452">
    <property type="entry name" value="TPR-like"/>
    <property type="match status" value="1"/>
</dbReference>
<dbReference type="PANTHER" id="PTHR45717">
    <property type="entry name" value="OS12G0527900 PROTEIN"/>
    <property type="match status" value="1"/>
</dbReference>
<feature type="repeat" description="PPR" evidence="6">
    <location>
        <begin position="302"/>
        <end position="336"/>
    </location>
</feature>
<dbReference type="Pfam" id="PF13812">
    <property type="entry name" value="PPR_3"/>
    <property type="match status" value="1"/>
</dbReference>
<dbReference type="AlphaFoldDB" id="A0A565AS90"/>
<organism evidence="8 9">
    <name type="scientific">Arabis nemorensis</name>
    <dbReference type="NCBI Taxonomy" id="586526"/>
    <lineage>
        <taxon>Eukaryota</taxon>
        <taxon>Viridiplantae</taxon>
        <taxon>Streptophyta</taxon>
        <taxon>Embryophyta</taxon>
        <taxon>Tracheophyta</taxon>
        <taxon>Spermatophyta</taxon>
        <taxon>Magnoliopsida</taxon>
        <taxon>eudicotyledons</taxon>
        <taxon>Gunneridae</taxon>
        <taxon>Pentapetalae</taxon>
        <taxon>rosids</taxon>
        <taxon>malvids</taxon>
        <taxon>Brassicales</taxon>
        <taxon>Brassicaceae</taxon>
        <taxon>Arabideae</taxon>
        <taxon>Arabis</taxon>
    </lineage>
</organism>
<evidence type="ECO:0000256" key="4">
    <source>
        <dbReference type="ARBA" id="ARBA00022946"/>
    </source>
</evidence>
<dbReference type="FunFam" id="1.25.40.10:FF:000394">
    <property type="entry name" value="Pentatricopeptide repeat-containing protein, mitochondrial"/>
    <property type="match status" value="1"/>
</dbReference>
<evidence type="ECO:0000256" key="7">
    <source>
        <dbReference type="SAM" id="MobiDB-lite"/>
    </source>
</evidence>
<sequence length="601" mass="67904">MLALSKVLRRSQSLRLGACNAVYYSKLEIPIGERNGATGSNALIHEKYESFPRFYELSWSSSTGRRSLSSEAGPKSVGEEDSDLETPNKTSGGSEDGLQSEEELSSDEGDIERAEMELDVTDSEAGKMTASKRSSELFNAIVSVSGLSVESALDKWVEEGKEINRTEIGNAMLQLRKRRMYGRALQMTEWLEENKQFEFDEKDYAARLDLIAKVRGVHKGELYLERIPESFRGELVYRTVLSNYAATSNVTKAEAVFNKMKDLGFPRTSYACDQMITLYKRVNKKKIADVLLLMEKENLKPSLYTYNILLDTKGSSNDINGMEQIMELMKSEGVELDLRAQYIIARHYASAGLKEKAEKVLKEMEGECLEANRHVCKDLLPIYGSLQREDEVTRIWKICEENPRFDESLAAVLAFGKINKVKEAEAIFERISKMGHRVSSSIYSVLLRVYVDHKMVSKAKDLVKQMSDSGCNIGALTWDTLIRLYVEAGELEKADSSLVKATQSKHIKPLMTSFMYVMCEYARKGDVHNTEKIFQKMRQAGYQSRFRQFDALIQAYVNAKAPAYGMKDRMKADNFFPNSGLAAQLAKADPFKKTPLSDILD</sequence>
<keyword evidence="3" id="KW-0677">Repeat</keyword>
<dbReference type="NCBIfam" id="TIGR00756">
    <property type="entry name" value="PPR"/>
    <property type="match status" value="2"/>
</dbReference>
<accession>A0A565AS90</accession>
<dbReference type="Proteomes" id="UP000489600">
    <property type="component" value="Unassembled WGS sequence"/>
</dbReference>
<comment type="caution">
    <text evidence="8">The sequence shown here is derived from an EMBL/GenBank/DDBJ whole genome shotgun (WGS) entry which is preliminary data.</text>
</comment>
<keyword evidence="9" id="KW-1185">Reference proteome</keyword>
<keyword evidence="5" id="KW-0496">Mitochondrion</keyword>
<comment type="similarity">
    <text evidence="2">Belongs to the PPR family. P subfamily.</text>
</comment>
<evidence type="ECO:0008006" key="10">
    <source>
        <dbReference type="Google" id="ProtNLM"/>
    </source>
</evidence>
<feature type="repeat" description="PPR" evidence="6">
    <location>
        <begin position="439"/>
        <end position="473"/>
    </location>
</feature>
<evidence type="ECO:0000256" key="6">
    <source>
        <dbReference type="PROSITE-ProRule" id="PRU00708"/>
    </source>
</evidence>
<dbReference type="PROSITE" id="PS51375">
    <property type="entry name" value="PPR"/>
    <property type="match status" value="2"/>
</dbReference>
<dbReference type="Pfam" id="PF01535">
    <property type="entry name" value="PPR"/>
    <property type="match status" value="4"/>
</dbReference>
<evidence type="ECO:0000256" key="3">
    <source>
        <dbReference type="ARBA" id="ARBA00022737"/>
    </source>
</evidence>
<reference evidence="8" key="1">
    <citation type="submission" date="2019-07" db="EMBL/GenBank/DDBJ databases">
        <authorList>
            <person name="Dittberner H."/>
        </authorList>
    </citation>
    <scope>NUCLEOTIDE SEQUENCE [LARGE SCALE GENOMIC DNA]</scope>
</reference>
<proteinExistence type="inferred from homology"/>
<evidence type="ECO:0000313" key="9">
    <source>
        <dbReference type="Proteomes" id="UP000489600"/>
    </source>
</evidence>
<evidence type="ECO:0000256" key="2">
    <source>
        <dbReference type="ARBA" id="ARBA00007626"/>
    </source>
</evidence>
<gene>
    <name evidence="8" type="ORF">ANE_LOCUS1889</name>
</gene>
<dbReference type="OrthoDB" id="739241at2759"/>
<dbReference type="PANTHER" id="PTHR45717:SF41">
    <property type="entry name" value="BNAA06G10190D PROTEIN"/>
    <property type="match status" value="1"/>
</dbReference>